<feature type="transmembrane region" description="Helical" evidence="2">
    <location>
        <begin position="123"/>
        <end position="141"/>
    </location>
</feature>
<feature type="transmembrane region" description="Helical" evidence="2">
    <location>
        <begin position="153"/>
        <end position="176"/>
    </location>
</feature>
<accession>A0ABX0M976</accession>
<dbReference type="Proteomes" id="UP000819052">
    <property type="component" value="Unassembled WGS sequence"/>
</dbReference>
<evidence type="ECO:0000256" key="1">
    <source>
        <dbReference type="SAM" id="MobiDB-lite"/>
    </source>
</evidence>
<dbReference type="EMBL" id="VVIW01000020">
    <property type="protein sequence ID" value="NHZ43542.1"/>
    <property type="molecule type" value="Genomic_DNA"/>
</dbReference>
<comment type="caution">
    <text evidence="3">The sequence shown here is derived from an EMBL/GenBank/DDBJ whole genome shotgun (WGS) entry which is preliminary data.</text>
</comment>
<sequence length="246" mass="26768">MDRQEADLGAGAASRRRGAGRPDPGRHPHLLPGRARRAACLGLRLRHLPGLRLARARLPAIHRRGVSEAAAAPACYRPLPWQWRGRIGRVRFAAYAFPVFAVYLLLLYWARMSDGGQALPDRVAQFAPLVLMVLLSILPVTRRLHDMRLPSRMALVLLAPLLIAPDAVLVLLYGVLACYPGERDSNRFGPPPCPNSGWTVGAACLWLVFPLAAAWLAYRIASSPPLPPLPPKHGAHHIPAAPAGQP</sequence>
<dbReference type="InterPro" id="IPR008523">
    <property type="entry name" value="DUF805"/>
</dbReference>
<organism evidence="3 4">
    <name type="scientific">Massilia aquatica</name>
    <dbReference type="NCBI Taxonomy" id="2609000"/>
    <lineage>
        <taxon>Bacteria</taxon>
        <taxon>Pseudomonadati</taxon>
        <taxon>Pseudomonadota</taxon>
        <taxon>Betaproteobacteria</taxon>
        <taxon>Burkholderiales</taxon>
        <taxon>Oxalobacteraceae</taxon>
        <taxon>Telluria group</taxon>
        <taxon>Massilia</taxon>
    </lineage>
</organism>
<keyword evidence="2" id="KW-0812">Transmembrane</keyword>
<feature type="region of interest" description="Disordered" evidence="1">
    <location>
        <begin position="1"/>
        <end position="32"/>
    </location>
</feature>
<keyword evidence="4" id="KW-1185">Reference proteome</keyword>
<evidence type="ECO:0000313" key="3">
    <source>
        <dbReference type="EMBL" id="NHZ43542.1"/>
    </source>
</evidence>
<feature type="transmembrane region" description="Helical" evidence="2">
    <location>
        <begin position="196"/>
        <end position="218"/>
    </location>
</feature>
<gene>
    <name evidence="3" type="ORF">F1609_25710</name>
</gene>
<dbReference type="Pfam" id="PF05656">
    <property type="entry name" value="DUF805"/>
    <property type="match status" value="1"/>
</dbReference>
<keyword evidence="2" id="KW-1133">Transmembrane helix</keyword>
<proteinExistence type="predicted"/>
<protein>
    <submittedName>
        <fullName evidence="3">DUF805 domain-containing protein</fullName>
    </submittedName>
</protein>
<evidence type="ECO:0000256" key="2">
    <source>
        <dbReference type="SAM" id="Phobius"/>
    </source>
</evidence>
<keyword evidence="2" id="KW-0472">Membrane</keyword>
<name>A0ABX0M976_9BURK</name>
<reference evidence="3 4" key="1">
    <citation type="submission" date="2019-09" db="EMBL/GenBank/DDBJ databases">
        <title>Taxonomy of Antarctic Massilia spp.: description of Massilia rubra sp. nov., Massilia aquatica sp. nov., Massilia mucilaginosa sp. nov., Massilia frigida sp. nov. isolated from streams, lakes and regoliths.</title>
        <authorList>
            <person name="Holochova P."/>
            <person name="Sedlacek I."/>
            <person name="Kralova S."/>
            <person name="Maslanova I."/>
            <person name="Busse H.-J."/>
            <person name="Stankova E."/>
            <person name="Vrbovska V."/>
            <person name="Kovarovic V."/>
            <person name="Bartak M."/>
            <person name="Svec P."/>
            <person name="Pantucek R."/>
        </authorList>
    </citation>
    <scope>NUCLEOTIDE SEQUENCE [LARGE SCALE GENOMIC DNA]</scope>
    <source>
        <strain evidence="3 4">CCM 8693</strain>
    </source>
</reference>
<feature type="transmembrane region" description="Helical" evidence="2">
    <location>
        <begin position="92"/>
        <end position="111"/>
    </location>
</feature>
<evidence type="ECO:0000313" key="4">
    <source>
        <dbReference type="Proteomes" id="UP000819052"/>
    </source>
</evidence>